<keyword evidence="4" id="KW-0808">Transferase</keyword>
<dbReference type="InterPro" id="IPR011610">
    <property type="entry name" value="SAM_mthyl_Trfase_ML2640-like"/>
</dbReference>
<evidence type="ECO:0000256" key="6">
    <source>
        <dbReference type="RuleBase" id="RU362030"/>
    </source>
</evidence>
<accession>A0ABP9D0B7</accession>
<evidence type="ECO:0000256" key="5">
    <source>
        <dbReference type="ARBA" id="ARBA00022691"/>
    </source>
</evidence>
<keyword evidence="9" id="KW-1185">Reference proteome</keyword>
<gene>
    <name evidence="8" type="ORF">GCM10023353_27690</name>
</gene>
<dbReference type="PANTHER" id="PTHR43619">
    <property type="entry name" value="S-ADENOSYL-L-METHIONINE-DEPENDENT METHYLTRANSFERASE YKTD-RELATED"/>
    <property type="match status" value="1"/>
</dbReference>
<comment type="similarity">
    <text evidence="2 6">Belongs to the UPF0677 family.</text>
</comment>
<name>A0ABP9D0B7_9ACTN</name>
<dbReference type="Pfam" id="PF04072">
    <property type="entry name" value="LCM"/>
    <property type="match status" value="1"/>
</dbReference>
<evidence type="ECO:0000256" key="7">
    <source>
        <dbReference type="SAM" id="MobiDB-lite"/>
    </source>
</evidence>
<evidence type="ECO:0000256" key="2">
    <source>
        <dbReference type="ARBA" id="ARBA00008138"/>
    </source>
</evidence>
<evidence type="ECO:0000256" key="4">
    <source>
        <dbReference type="ARBA" id="ARBA00022679"/>
    </source>
</evidence>
<evidence type="ECO:0000313" key="8">
    <source>
        <dbReference type="EMBL" id="GAA4818830.1"/>
    </source>
</evidence>
<dbReference type="PANTHER" id="PTHR43619:SF2">
    <property type="entry name" value="S-ADENOSYL-L-METHIONINE-DEPENDENT METHYLTRANSFERASES SUPERFAMILY PROTEIN"/>
    <property type="match status" value="1"/>
</dbReference>
<organism evidence="8 9">
    <name type="scientific">Tomitella cavernea</name>
    <dbReference type="NCBI Taxonomy" id="1387982"/>
    <lineage>
        <taxon>Bacteria</taxon>
        <taxon>Bacillati</taxon>
        <taxon>Actinomycetota</taxon>
        <taxon>Actinomycetes</taxon>
        <taxon>Mycobacteriales</taxon>
        <taxon>Tomitella</taxon>
    </lineage>
</organism>
<evidence type="ECO:0000256" key="3">
    <source>
        <dbReference type="ARBA" id="ARBA00022603"/>
    </source>
</evidence>
<evidence type="ECO:0000256" key="1">
    <source>
        <dbReference type="ARBA" id="ARBA00003907"/>
    </source>
</evidence>
<reference evidence="9" key="1">
    <citation type="journal article" date="2019" name="Int. J. Syst. Evol. Microbiol.">
        <title>The Global Catalogue of Microorganisms (GCM) 10K type strain sequencing project: providing services to taxonomists for standard genome sequencing and annotation.</title>
        <authorList>
            <consortium name="The Broad Institute Genomics Platform"/>
            <consortium name="The Broad Institute Genome Sequencing Center for Infectious Disease"/>
            <person name="Wu L."/>
            <person name="Ma J."/>
        </authorList>
    </citation>
    <scope>NUCLEOTIDE SEQUENCE [LARGE SCALE GENOMIC DNA]</scope>
    <source>
        <strain evidence="9">JCM 18542</strain>
    </source>
</reference>
<keyword evidence="3 6" id="KW-0489">Methyltransferase</keyword>
<comment type="caution">
    <text evidence="8">The sequence shown here is derived from an EMBL/GenBank/DDBJ whole genome shotgun (WGS) entry which is preliminary data.</text>
</comment>
<proteinExistence type="inferred from homology"/>
<sequence>MADAADEGDAVPVDGVAVTAIGVAVIRAREDARADRLYTDPLALAFVDAARAGFPRERWDRLEALAGRFYEGRTVGVRLVDDTVRDALEHGIRQFVLLGAGLDTRAFRMGLPPDSVVFELDLPETFAFKEPVLERAGAVPACTRHVVPADLRSGWRSALLESGFRPELATQWIEEGTLGNPTEDWKRRLVEDLTAMSAAGSRFGVGRFAVDAESPQYREYRDLVGGEEGAGEKAAGEKAAGEERAGAERAGGEWAGGEAAAERASTPGPWGGPDAAGRAEDGVERWLQDIGWDTVFRSWNAMTAGLGRDVAQDDPGVGTISATRR</sequence>
<protein>
    <recommendedName>
        <fullName evidence="6">S-adenosyl-L-methionine-dependent methyltransferase</fullName>
        <ecNumber evidence="6">2.1.1.-</ecNumber>
    </recommendedName>
</protein>
<dbReference type="Proteomes" id="UP001500839">
    <property type="component" value="Unassembled WGS sequence"/>
</dbReference>
<comment type="function">
    <text evidence="1 6">Exhibits S-adenosyl-L-methionine-dependent methyltransferase activity.</text>
</comment>
<evidence type="ECO:0000313" key="9">
    <source>
        <dbReference type="Proteomes" id="UP001500839"/>
    </source>
</evidence>
<dbReference type="InterPro" id="IPR007213">
    <property type="entry name" value="Ppm1/Ppm2/Tcmp"/>
</dbReference>
<dbReference type="EMBL" id="BAABKQ010000001">
    <property type="protein sequence ID" value="GAA4818830.1"/>
    <property type="molecule type" value="Genomic_DNA"/>
</dbReference>
<keyword evidence="5 6" id="KW-0949">S-adenosyl-L-methionine</keyword>
<feature type="region of interest" description="Disordered" evidence="7">
    <location>
        <begin position="223"/>
        <end position="282"/>
    </location>
</feature>
<dbReference type="EC" id="2.1.1.-" evidence="6"/>
<dbReference type="SUPFAM" id="SSF53335">
    <property type="entry name" value="S-adenosyl-L-methionine-dependent methyltransferases"/>
    <property type="match status" value="1"/>
</dbReference>
<dbReference type="InterPro" id="IPR029063">
    <property type="entry name" value="SAM-dependent_MTases_sf"/>
</dbReference>
<dbReference type="Gene3D" id="3.40.50.150">
    <property type="entry name" value="Vaccinia Virus protein VP39"/>
    <property type="match status" value="1"/>
</dbReference>
<dbReference type="NCBIfam" id="TIGR00027">
    <property type="entry name" value="mthyl_TIGR00027"/>
    <property type="match status" value="1"/>
</dbReference>
<feature type="compositionally biased region" description="Basic and acidic residues" evidence="7">
    <location>
        <begin position="223"/>
        <end position="251"/>
    </location>
</feature>
<dbReference type="RefSeq" id="WP_207280270.1">
    <property type="nucleotide sequence ID" value="NZ_BAABKQ010000001.1"/>
</dbReference>